<dbReference type="OrthoDB" id="411251at2759"/>
<dbReference type="AlphaFoldDB" id="A0A9N9DB43"/>
<comment type="caution">
    <text evidence="7">The sequence shown here is derived from an EMBL/GenBank/DDBJ whole genome shotgun (WGS) entry which is preliminary data.</text>
</comment>
<keyword evidence="4" id="KW-1133">Transmembrane helix</keyword>
<feature type="compositionally biased region" description="Polar residues" evidence="6">
    <location>
        <begin position="1"/>
        <end position="25"/>
    </location>
</feature>
<gene>
    <name evidence="7" type="ORF">DEBURN_LOCUS10922</name>
</gene>
<comment type="similarity">
    <text evidence="2">Belongs to the YIP1 family.</text>
</comment>
<keyword evidence="8" id="KW-1185">Reference proteome</keyword>
<dbReference type="GO" id="GO:0016020">
    <property type="term" value="C:membrane"/>
    <property type="evidence" value="ECO:0007669"/>
    <property type="project" value="UniProtKB-SubCell"/>
</dbReference>
<accession>A0A9N9DB43</accession>
<dbReference type="GO" id="GO:0005802">
    <property type="term" value="C:trans-Golgi network"/>
    <property type="evidence" value="ECO:0007669"/>
    <property type="project" value="TreeGrafter"/>
</dbReference>
<proteinExistence type="inferred from homology"/>
<dbReference type="PANTHER" id="PTHR21236">
    <property type="entry name" value="GOLGI MEMBRANE PROTEIN YIP1"/>
    <property type="match status" value="1"/>
</dbReference>
<dbReference type="GO" id="GO:0006888">
    <property type="term" value="P:endoplasmic reticulum to Golgi vesicle-mediated transport"/>
    <property type="evidence" value="ECO:0007669"/>
    <property type="project" value="InterPro"/>
</dbReference>
<evidence type="ECO:0000256" key="6">
    <source>
        <dbReference type="SAM" id="MobiDB-lite"/>
    </source>
</evidence>
<dbReference type="InterPro" id="IPR045231">
    <property type="entry name" value="Yip1/4-like"/>
</dbReference>
<evidence type="ECO:0000313" key="8">
    <source>
        <dbReference type="Proteomes" id="UP000789706"/>
    </source>
</evidence>
<feature type="compositionally biased region" description="Polar residues" evidence="6">
    <location>
        <begin position="80"/>
        <end position="91"/>
    </location>
</feature>
<feature type="non-terminal residue" evidence="7">
    <location>
        <position position="1"/>
    </location>
</feature>
<name>A0A9N9DB43_9GLOM</name>
<dbReference type="PANTHER" id="PTHR21236:SF1">
    <property type="entry name" value="PROTEIN YIPF6"/>
    <property type="match status" value="1"/>
</dbReference>
<evidence type="ECO:0000256" key="3">
    <source>
        <dbReference type="ARBA" id="ARBA00022692"/>
    </source>
</evidence>
<keyword evidence="3" id="KW-0812">Transmembrane</keyword>
<dbReference type="EMBL" id="CAJVPK010004214">
    <property type="protein sequence ID" value="CAG8634748.1"/>
    <property type="molecule type" value="Genomic_DNA"/>
</dbReference>
<sequence>MTLSPLSESDSPLHGNGNSYSNPFEISSDDHNVSDLNTIIEPDDVDLSSPLAHNSIKAKAAPPKSTTINIDSQPPPVSGSIGQTTTRPFVSNTLDEPVSETLLRDLRNIAIKLRQVLNPKGRSDVLRDWDLWGPLILCLALA</sequence>
<evidence type="ECO:0000256" key="2">
    <source>
        <dbReference type="ARBA" id="ARBA00010596"/>
    </source>
</evidence>
<comment type="subcellular location">
    <subcellularLocation>
        <location evidence="1">Membrane</location>
        <topology evidence="1">Multi-pass membrane protein</topology>
    </subcellularLocation>
</comment>
<reference evidence="7" key="1">
    <citation type="submission" date="2021-06" db="EMBL/GenBank/DDBJ databases">
        <authorList>
            <person name="Kallberg Y."/>
            <person name="Tangrot J."/>
            <person name="Rosling A."/>
        </authorList>
    </citation>
    <scope>NUCLEOTIDE SEQUENCE</scope>
    <source>
        <strain evidence="7">AZ414A</strain>
    </source>
</reference>
<evidence type="ECO:0000256" key="4">
    <source>
        <dbReference type="ARBA" id="ARBA00022989"/>
    </source>
</evidence>
<organism evidence="7 8">
    <name type="scientific">Diversispora eburnea</name>
    <dbReference type="NCBI Taxonomy" id="1213867"/>
    <lineage>
        <taxon>Eukaryota</taxon>
        <taxon>Fungi</taxon>
        <taxon>Fungi incertae sedis</taxon>
        <taxon>Mucoromycota</taxon>
        <taxon>Glomeromycotina</taxon>
        <taxon>Glomeromycetes</taxon>
        <taxon>Diversisporales</taxon>
        <taxon>Diversisporaceae</taxon>
        <taxon>Diversispora</taxon>
    </lineage>
</organism>
<evidence type="ECO:0000313" key="7">
    <source>
        <dbReference type="EMBL" id="CAG8634748.1"/>
    </source>
</evidence>
<keyword evidence="5" id="KW-0472">Membrane</keyword>
<evidence type="ECO:0000256" key="5">
    <source>
        <dbReference type="ARBA" id="ARBA00023136"/>
    </source>
</evidence>
<dbReference type="Proteomes" id="UP000789706">
    <property type="component" value="Unassembled WGS sequence"/>
</dbReference>
<evidence type="ECO:0000256" key="1">
    <source>
        <dbReference type="ARBA" id="ARBA00004141"/>
    </source>
</evidence>
<feature type="region of interest" description="Disordered" evidence="6">
    <location>
        <begin position="1"/>
        <end position="35"/>
    </location>
</feature>
<protein>
    <submittedName>
        <fullName evidence="7">11273_t:CDS:1</fullName>
    </submittedName>
</protein>
<feature type="region of interest" description="Disordered" evidence="6">
    <location>
        <begin position="57"/>
        <end position="91"/>
    </location>
</feature>